<dbReference type="PROSITE" id="PS51384">
    <property type="entry name" value="FAD_FR"/>
    <property type="match status" value="1"/>
</dbReference>
<dbReference type="AlphaFoldDB" id="A0A7G7YQ19"/>
<dbReference type="InterPro" id="IPR017938">
    <property type="entry name" value="Riboflavin_synthase-like_b-brl"/>
</dbReference>
<name>A0A7G7YQ19_9CORY</name>
<evidence type="ECO:0000313" key="2">
    <source>
        <dbReference type="EMBL" id="QNH96589.1"/>
    </source>
</evidence>
<dbReference type="PANTHER" id="PTHR30157:SF0">
    <property type="entry name" value="NADPH-DEPENDENT FERRIC-CHELATE REDUCTASE"/>
    <property type="match status" value="1"/>
</dbReference>
<dbReference type="EMBL" id="CP046883">
    <property type="protein sequence ID" value="QNH96589.1"/>
    <property type="molecule type" value="Genomic_DNA"/>
</dbReference>
<dbReference type="KEGG" id="cans:GP473_07865"/>
<dbReference type="SUPFAM" id="SSF63380">
    <property type="entry name" value="Riboflavin synthase domain-like"/>
    <property type="match status" value="1"/>
</dbReference>
<reference evidence="2 3" key="1">
    <citation type="submission" date="2019-12" db="EMBL/GenBank/DDBJ databases">
        <title>Corynebacterium sp. nov., isolated from feces of the Anser Albifrons in China.</title>
        <authorList>
            <person name="Liu Q."/>
        </authorList>
    </citation>
    <scope>NUCLEOTIDE SEQUENCE [LARGE SCALE GENOMIC DNA]</scope>
    <source>
        <strain evidence="2 3">23H37-10</strain>
    </source>
</reference>
<dbReference type="InterPro" id="IPR039374">
    <property type="entry name" value="SIP_fam"/>
</dbReference>
<organism evidence="2 3">
    <name type="scientific">Corynebacterium anserum</name>
    <dbReference type="NCBI Taxonomy" id="2684406"/>
    <lineage>
        <taxon>Bacteria</taxon>
        <taxon>Bacillati</taxon>
        <taxon>Actinomycetota</taxon>
        <taxon>Actinomycetes</taxon>
        <taxon>Mycobacteriales</taxon>
        <taxon>Corynebacteriaceae</taxon>
        <taxon>Corynebacterium</taxon>
    </lineage>
</organism>
<gene>
    <name evidence="2" type="ORF">GP473_07865</name>
</gene>
<evidence type="ECO:0000259" key="1">
    <source>
        <dbReference type="PROSITE" id="PS51384"/>
    </source>
</evidence>
<accession>A0A7G7YQ19</accession>
<sequence length="307" mass="34094">MAPPPLTLGAISASPTQRATFADHQLTLTPSAPEHRIIRATVCSVSAPAEHLRRISVEAPEFVDFQLTGPDEFFGLFIPPHRGTPLCLPEETSGTNIRAVVAAMPDDQRPSLRWYTIRTADPARGRITFDVVTHGVVDPTAVHNGPGLTWVLDARIGDDVGIWTCHGLWHRGCNSQTLIADPSSAPSARAILEYAEAFAPEQLHEMHLLVIAESYRDLEPFLIADWEHKLGTLELIFSPATEFADTTVSFLRQLDHVHHPATQSRYVWVAGEGTLCKEIRRYAITQWGLPSDAVQWCPYWFLGRARP</sequence>
<proteinExistence type="predicted"/>
<dbReference type="CDD" id="cd06193">
    <property type="entry name" value="siderophore_interacting"/>
    <property type="match status" value="1"/>
</dbReference>
<feature type="domain" description="FAD-binding FR-type" evidence="1">
    <location>
        <begin position="35"/>
        <end position="172"/>
    </location>
</feature>
<dbReference type="InterPro" id="IPR007037">
    <property type="entry name" value="SIP_rossman_dom"/>
</dbReference>
<protein>
    <submittedName>
        <fullName evidence="2">Siderophore-interacting protein</fullName>
    </submittedName>
</protein>
<dbReference type="InterPro" id="IPR017927">
    <property type="entry name" value="FAD-bd_FR_type"/>
</dbReference>
<dbReference type="InterPro" id="IPR039261">
    <property type="entry name" value="FNR_nucleotide-bd"/>
</dbReference>
<dbReference type="Pfam" id="PF08021">
    <property type="entry name" value="FAD_binding_9"/>
    <property type="match status" value="1"/>
</dbReference>
<dbReference type="Pfam" id="PF04954">
    <property type="entry name" value="SIP"/>
    <property type="match status" value="1"/>
</dbReference>
<dbReference type="Gene3D" id="2.40.30.10">
    <property type="entry name" value="Translation factors"/>
    <property type="match status" value="1"/>
</dbReference>
<dbReference type="Proteomes" id="UP000515275">
    <property type="component" value="Chromosome"/>
</dbReference>
<dbReference type="InterPro" id="IPR013113">
    <property type="entry name" value="SIP_FAD-bd"/>
</dbReference>
<dbReference type="Gene3D" id="3.40.50.80">
    <property type="entry name" value="Nucleotide-binding domain of ferredoxin-NADP reductase (FNR) module"/>
    <property type="match status" value="1"/>
</dbReference>
<dbReference type="RefSeq" id="WP_186276818.1">
    <property type="nucleotide sequence ID" value="NZ_CP046883.1"/>
</dbReference>
<dbReference type="PANTHER" id="PTHR30157">
    <property type="entry name" value="FERRIC REDUCTASE, NADPH-DEPENDENT"/>
    <property type="match status" value="1"/>
</dbReference>
<evidence type="ECO:0000313" key="3">
    <source>
        <dbReference type="Proteomes" id="UP000515275"/>
    </source>
</evidence>
<keyword evidence="3" id="KW-1185">Reference proteome</keyword>
<dbReference type="GO" id="GO:0016491">
    <property type="term" value="F:oxidoreductase activity"/>
    <property type="evidence" value="ECO:0007669"/>
    <property type="project" value="InterPro"/>
</dbReference>